<dbReference type="EMBL" id="JANPWB010000015">
    <property type="protein sequence ID" value="KAJ1088568.1"/>
    <property type="molecule type" value="Genomic_DNA"/>
</dbReference>
<evidence type="ECO:0000313" key="1">
    <source>
        <dbReference type="EMBL" id="KAJ1088568.1"/>
    </source>
</evidence>
<dbReference type="Proteomes" id="UP001066276">
    <property type="component" value="Chromosome 11"/>
</dbReference>
<keyword evidence="2" id="KW-1185">Reference proteome</keyword>
<comment type="caution">
    <text evidence="1">The sequence shown here is derived from an EMBL/GenBank/DDBJ whole genome shotgun (WGS) entry which is preliminary data.</text>
</comment>
<accession>A0AAV7LBU8</accession>
<gene>
    <name evidence="1" type="ORF">NDU88_001725</name>
</gene>
<dbReference type="AlphaFoldDB" id="A0AAV7LBU8"/>
<reference evidence="1" key="1">
    <citation type="journal article" date="2022" name="bioRxiv">
        <title>Sequencing and chromosome-scale assembly of the giantPleurodeles waltlgenome.</title>
        <authorList>
            <person name="Brown T."/>
            <person name="Elewa A."/>
            <person name="Iarovenko S."/>
            <person name="Subramanian E."/>
            <person name="Araus A.J."/>
            <person name="Petzold A."/>
            <person name="Susuki M."/>
            <person name="Suzuki K.-i.T."/>
            <person name="Hayashi T."/>
            <person name="Toyoda A."/>
            <person name="Oliveira C."/>
            <person name="Osipova E."/>
            <person name="Leigh N.D."/>
            <person name="Simon A."/>
            <person name="Yun M.H."/>
        </authorList>
    </citation>
    <scope>NUCLEOTIDE SEQUENCE</scope>
    <source>
        <strain evidence="1">20211129_DDA</strain>
        <tissue evidence="1">Liver</tissue>
    </source>
</reference>
<sequence>MAPPTLDLGLSLTPSMLTDDFEVQWIPLARCAVLMSLAWVRCIDYSGHYLHGSHTMGKDEAKQAKLNLEKNASLDRWNVVRAPCLRQMC</sequence>
<evidence type="ECO:0000313" key="2">
    <source>
        <dbReference type="Proteomes" id="UP001066276"/>
    </source>
</evidence>
<name>A0AAV7LBU8_PLEWA</name>
<proteinExistence type="predicted"/>
<organism evidence="1 2">
    <name type="scientific">Pleurodeles waltl</name>
    <name type="common">Iberian ribbed newt</name>
    <dbReference type="NCBI Taxonomy" id="8319"/>
    <lineage>
        <taxon>Eukaryota</taxon>
        <taxon>Metazoa</taxon>
        <taxon>Chordata</taxon>
        <taxon>Craniata</taxon>
        <taxon>Vertebrata</taxon>
        <taxon>Euteleostomi</taxon>
        <taxon>Amphibia</taxon>
        <taxon>Batrachia</taxon>
        <taxon>Caudata</taxon>
        <taxon>Salamandroidea</taxon>
        <taxon>Salamandridae</taxon>
        <taxon>Pleurodelinae</taxon>
        <taxon>Pleurodeles</taxon>
    </lineage>
</organism>
<protein>
    <submittedName>
        <fullName evidence="1">Uncharacterized protein</fullName>
    </submittedName>
</protein>